<dbReference type="Pfam" id="PF00356">
    <property type="entry name" value="LacI"/>
    <property type="match status" value="1"/>
</dbReference>
<dbReference type="InterPro" id="IPR028082">
    <property type="entry name" value="Peripla_BP_I"/>
</dbReference>
<dbReference type="Proteomes" id="UP000281498">
    <property type="component" value="Unassembled WGS sequence"/>
</dbReference>
<keyword evidence="3" id="KW-0804">Transcription</keyword>
<dbReference type="RefSeq" id="WP_110938456.1">
    <property type="nucleotide sequence ID" value="NZ_PDOE01000002.1"/>
</dbReference>
<dbReference type="Pfam" id="PF13407">
    <property type="entry name" value="Peripla_BP_4"/>
    <property type="match status" value="1"/>
</dbReference>
<dbReference type="CDD" id="cd01392">
    <property type="entry name" value="HTH_LacI"/>
    <property type="match status" value="1"/>
</dbReference>
<evidence type="ECO:0000256" key="3">
    <source>
        <dbReference type="ARBA" id="ARBA00023163"/>
    </source>
</evidence>
<dbReference type="PANTHER" id="PTHR30146">
    <property type="entry name" value="LACI-RELATED TRANSCRIPTIONAL REPRESSOR"/>
    <property type="match status" value="1"/>
</dbReference>
<keyword evidence="1" id="KW-0805">Transcription regulation</keyword>
<gene>
    <name evidence="5" type="ORF">CR203_06395</name>
</gene>
<dbReference type="SUPFAM" id="SSF47413">
    <property type="entry name" value="lambda repressor-like DNA-binding domains"/>
    <property type="match status" value="1"/>
</dbReference>
<evidence type="ECO:0000256" key="1">
    <source>
        <dbReference type="ARBA" id="ARBA00023015"/>
    </source>
</evidence>
<dbReference type="InterPro" id="IPR000843">
    <property type="entry name" value="HTH_LacI"/>
</dbReference>
<evidence type="ECO:0000313" key="5">
    <source>
        <dbReference type="EMBL" id="RKL68116.1"/>
    </source>
</evidence>
<dbReference type="InterPro" id="IPR010982">
    <property type="entry name" value="Lambda_DNA-bd_dom_sf"/>
</dbReference>
<dbReference type="Gene3D" id="1.10.260.40">
    <property type="entry name" value="lambda repressor-like DNA-binding domains"/>
    <property type="match status" value="1"/>
</dbReference>
<dbReference type="GO" id="GO:0003700">
    <property type="term" value="F:DNA-binding transcription factor activity"/>
    <property type="evidence" value="ECO:0007669"/>
    <property type="project" value="TreeGrafter"/>
</dbReference>
<dbReference type="AlphaFoldDB" id="A0A3A9KU34"/>
<name>A0A3A9KU34_9BACI</name>
<dbReference type="InterPro" id="IPR025997">
    <property type="entry name" value="SBP_2_dom"/>
</dbReference>
<evidence type="ECO:0000313" key="6">
    <source>
        <dbReference type="Proteomes" id="UP000281498"/>
    </source>
</evidence>
<dbReference type="PROSITE" id="PS50932">
    <property type="entry name" value="HTH_LACI_2"/>
    <property type="match status" value="1"/>
</dbReference>
<dbReference type="PANTHER" id="PTHR30146:SF144">
    <property type="entry name" value="LACI-FAMILY TRANSCRIPTION REGULATOR"/>
    <property type="match status" value="1"/>
</dbReference>
<comment type="caution">
    <text evidence="5">The sequence shown here is derived from an EMBL/GenBank/DDBJ whole genome shotgun (WGS) entry which is preliminary data.</text>
</comment>
<dbReference type="SMART" id="SM00354">
    <property type="entry name" value="HTH_LACI"/>
    <property type="match status" value="1"/>
</dbReference>
<dbReference type="GO" id="GO:0000976">
    <property type="term" value="F:transcription cis-regulatory region binding"/>
    <property type="evidence" value="ECO:0007669"/>
    <property type="project" value="TreeGrafter"/>
</dbReference>
<keyword evidence="6" id="KW-1185">Reference proteome</keyword>
<accession>A0A3A9KU34</accession>
<dbReference type="OrthoDB" id="569491at2"/>
<organism evidence="5 6">
    <name type="scientific">Salipaludibacillus neizhouensis</name>
    <dbReference type="NCBI Taxonomy" id="885475"/>
    <lineage>
        <taxon>Bacteria</taxon>
        <taxon>Bacillati</taxon>
        <taxon>Bacillota</taxon>
        <taxon>Bacilli</taxon>
        <taxon>Bacillales</taxon>
        <taxon>Bacillaceae</taxon>
    </lineage>
</organism>
<reference evidence="5 6" key="1">
    <citation type="submission" date="2017-10" db="EMBL/GenBank/DDBJ databases">
        <title>Bacillus sp. nov., a halophilic bacterium isolated from a Keqin Lake.</title>
        <authorList>
            <person name="Wang H."/>
        </authorList>
    </citation>
    <scope>NUCLEOTIDE SEQUENCE [LARGE SCALE GENOMIC DNA]</scope>
    <source>
        <strain evidence="5 6">KCTC 13187</strain>
    </source>
</reference>
<evidence type="ECO:0000256" key="2">
    <source>
        <dbReference type="ARBA" id="ARBA00023125"/>
    </source>
</evidence>
<dbReference type="Gene3D" id="3.40.50.2300">
    <property type="match status" value="2"/>
</dbReference>
<feature type="domain" description="HTH lacI-type" evidence="4">
    <location>
        <begin position="12"/>
        <end position="66"/>
    </location>
</feature>
<sequence>MKERTLKMSLIVTGKTIAQELGLSISTVDRVLNNRGNVKQETYDKVVKKAEELNYKPNKFASSLSKKNSYRVALIYPRYIKFFWEQVTTGFNKAIDEIEDYGLRVDTYRSSPPNVSAKEFLKQIIDSGNYHGIAISAGEEDVTEMINYGIDLGIKICTFNMDVKESHRLFHVGANYREAGRLAGELICKFTKKEGKVAILGKANDFQTREKNEGFLDVASGFSKIEVFGPYSILGPNNSLKLPNDILKEVDAVYVSTAEIFEFADYLSSSSTKHLIVVGHDLNFQMVKHLKSGVISATINQDPIGQGYYTLIQLFNYLAFSDGRPFPSDIKSKLEIVMKENVDFYV</sequence>
<keyword evidence="2" id="KW-0238">DNA-binding</keyword>
<dbReference type="EMBL" id="PDOE01000002">
    <property type="protein sequence ID" value="RKL68116.1"/>
    <property type="molecule type" value="Genomic_DNA"/>
</dbReference>
<dbReference type="SUPFAM" id="SSF53822">
    <property type="entry name" value="Periplasmic binding protein-like I"/>
    <property type="match status" value="1"/>
</dbReference>
<proteinExistence type="predicted"/>
<protein>
    <recommendedName>
        <fullName evidence="4">HTH lacI-type domain-containing protein</fullName>
    </recommendedName>
</protein>
<evidence type="ECO:0000259" key="4">
    <source>
        <dbReference type="PROSITE" id="PS50932"/>
    </source>
</evidence>